<gene>
    <name evidence="2" type="ORF">POM88_012100</name>
</gene>
<dbReference type="EMBL" id="JAUIZM010000003">
    <property type="protein sequence ID" value="KAK1393044.1"/>
    <property type="molecule type" value="Genomic_DNA"/>
</dbReference>
<reference evidence="2" key="2">
    <citation type="submission" date="2023-05" db="EMBL/GenBank/DDBJ databases">
        <authorList>
            <person name="Schelkunov M.I."/>
        </authorList>
    </citation>
    <scope>NUCLEOTIDE SEQUENCE</scope>
    <source>
        <strain evidence="2">Hsosn_3</strain>
        <tissue evidence="2">Leaf</tissue>
    </source>
</reference>
<organism evidence="2 3">
    <name type="scientific">Heracleum sosnowskyi</name>
    <dbReference type="NCBI Taxonomy" id="360622"/>
    <lineage>
        <taxon>Eukaryota</taxon>
        <taxon>Viridiplantae</taxon>
        <taxon>Streptophyta</taxon>
        <taxon>Embryophyta</taxon>
        <taxon>Tracheophyta</taxon>
        <taxon>Spermatophyta</taxon>
        <taxon>Magnoliopsida</taxon>
        <taxon>eudicotyledons</taxon>
        <taxon>Gunneridae</taxon>
        <taxon>Pentapetalae</taxon>
        <taxon>asterids</taxon>
        <taxon>campanulids</taxon>
        <taxon>Apiales</taxon>
        <taxon>Apiaceae</taxon>
        <taxon>Apioideae</taxon>
        <taxon>apioid superclade</taxon>
        <taxon>Tordylieae</taxon>
        <taxon>Tordyliinae</taxon>
        <taxon>Heracleum</taxon>
    </lineage>
</organism>
<sequence>MEALDTYDAARLPVAPPASGVVAGDPKQRQRFYVELAPGATTLVSWKELVREANNQVVSVDSTDKALVQEDTNQVESPDSSDKYPVEEYVQVEKSRIDESCSIVKRDKVQHKTETSLQEEKSAQHDLQSRSSMSMKISPTLSAETVKEEISYLILIFLIQTMHRF</sequence>
<protein>
    <submittedName>
        <fullName evidence="2">Uncharacterized protein</fullName>
    </submittedName>
</protein>
<feature type="region of interest" description="Disordered" evidence="1">
    <location>
        <begin position="1"/>
        <end position="24"/>
    </location>
</feature>
<evidence type="ECO:0000313" key="2">
    <source>
        <dbReference type="EMBL" id="KAK1393044.1"/>
    </source>
</evidence>
<dbReference type="AlphaFoldDB" id="A0AAD8IXI8"/>
<reference evidence="2" key="1">
    <citation type="submission" date="2023-02" db="EMBL/GenBank/DDBJ databases">
        <title>Genome of toxic invasive species Heracleum sosnowskyi carries increased number of genes despite the absence of recent whole-genome duplications.</title>
        <authorList>
            <person name="Schelkunov M."/>
            <person name="Shtratnikova V."/>
            <person name="Makarenko M."/>
            <person name="Klepikova A."/>
            <person name="Omelchenko D."/>
            <person name="Novikova G."/>
            <person name="Obukhova E."/>
            <person name="Bogdanov V."/>
            <person name="Penin A."/>
            <person name="Logacheva M."/>
        </authorList>
    </citation>
    <scope>NUCLEOTIDE SEQUENCE</scope>
    <source>
        <strain evidence="2">Hsosn_3</strain>
        <tissue evidence="2">Leaf</tissue>
    </source>
</reference>
<feature type="region of interest" description="Disordered" evidence="1">
    <location>
        <begin position="108"/>
        <end position="135"/>
    </location>
</feature>
<evidence type="ECO:0000256" key="1">
    <source>
        <dbReference type="SAM" id="MobiDB-lite"/>
    </source>
</evidence>
<feature type="compositionally biased region" description="Basic and acidic residues" evidence="1">
    <location>
        <begin position="108"/>
        <end position="128"/>
    </location>
</feature>
<accession>A0AAD8IXI8</accession>
<name>A0AAD8IXI8_9APIA</name>
<keyword evidence="3" id="KW-1185">Reference proteome</keyword>
<proteinExistence type="predicted"/>
<evidence type="ECO:0000313" key="3">
    <source>
        <dbReference type="Proteomes" id="UP001237642"/>
    </source>
</evidence>
<dbReference type="Proteomes" id="UP001237642">
    <property type="component" value="Unassembled WGS sequence"/>
</dbReference>
<comment type="caution">
    <text evidence="2">The sequence shown here is derived from an EMBL/GenBank/DDBJ whole genome shotgun (WGS) entry which is preliminary data.</text>
</comment>